<feature type="signal peptide" evidence="1">
    <location>
        <begin position="1"/>
        <end position="21"/>
    </location>
</feature>
<organism evidence="3 4">
    <name type="scientific">Halomonas salifodinae</name>
    <dbReference type="NCBI Taxonomy" id="438745"/>
    <lineage>
        <taxon>Bacteria</taxon>
        <taxon>Pseudomonadati</taxon>
        <taxon>Pseudomonadota</taxon>
        <taxon>Gammaproteobacteria</taxon>
        <taxon>Oceanospirillales</taxon>
        <taxon>Halomonadaceae</taxon>
        <taxon>Halomonas</taxon>
    </lineage>
</organism>
<evidence type="ECO:0000313" key="3">
    <source>
        <dbReference type="EMBL" id="MFC7088429.1"/>
    </source>
</evidence>
<keyword evidence="1" id="KW-0732">Signal</keyword>
<accession>A0ABW2ER50</accession>
<evidence type="ECO:0000259" key="2">
    <source>
        <dbReference type="Pfam" id="PF00174"/>
    </source>
</evidence>
<feature type="chain" id="PRO_5045968083" evidence="1">
    <location>
        <begin position="22"/>
        <end position="175"/>
    </location>
</feature>
<name>A0ABW2ER50_9GAMM</name>
<dbReference type="Pfam" id="PF00174">
    <property type="entry name" value="Oxidored_molyb"/>
    <property type="match status" value="1"/>
</dbReference>
<feature type="domain" description="Oxidoreductase molybdopterin-binding" evidence="2">
    <location>
        <begin position="65"/>
        <end position="138"/>
    </location>
</feature>
<sequence>MKNLAIVWLCLGLLGIAPALANAPLPTPQGPVLLRISGEIAKANSEGEAHFDRQMLQSLPQHQRCTTTPWTDGRIRYQGPLMRDLLAWVGAPIDGSMLATALDGFRAEIPLSDLVHHDVMLAIQQEGQPLAMRDLGPLFVLYPFDEKPELLNELIRFRSVWHLAGLHIHALEGRQ</sequence>
<keyword evidence="4" id="KW-1185">Reference proteome</keyword>
<proteinExistence type="predicted"/>
<dbReference type="Proteomes" id="UP001596411">
    <property type="component" value="Unassembled WGS sequence"/>
</dbReference>
<dbReference type="SUPFAM" id="SSF56524">
    <property type="entry name" value="Oxidoreductase molybdopterin-binding domain"/>
    <property type="match status" value="1"/>
</dbReference>
<evidence type="ECO:0000313" key="4">
    <source>
        <dbReference type="Proteomes" id="UP001596411"/>
    </source>
</evidence>
<dbReference type="InterPro" id="IPR000572">
    <property type="entry name" value="OxRdtase_Mopterin-bd_dom"/>
</dbReference>
<gene>
    <name evidence="3" type="ORF">ACFQH5_02550</name>
</gene>
<dbReference type="EMBL" id="JBHSZP010000002">
    <property type="protein sequence ID" value="MFC7088429.1"/>
    <property type="molecule type" value="Genomic_DNA"/>
</dbReference>
<comment type="caution">
    <text evidence="3">The sequence shown here is derived from an EMBL/GenBank/DDBJ whole genome shotgun (WGS) entry which is preliminary data.</text>
</comment>
<reference evidence="4" key="1">
    <citation type="journal article" date="2019" name="Int. J. Syst. Evol. Microbiol.">
        <title>The Global Catalogue of Microorganisms (GCM) 10K type strain sequencing project: providing services to taxonomists for standard genome sequencing and annotation.</title>
        <authorList>
            <consortium name="The Broad Institute Genomics Platform"/>
            <consortium name="The Broad Institute Genome Sequencing Center for Infectious Disease"/>
            <person name="Wu L."/>
            <person name="Ma J."/>
        </authorList>
    </citation>
    <scope>NUCLEOTIDE SEQUENCE [LARGE SCALE GENOMIC DNA]</scope>
    <source>
        <strain evidence="4">CGMCC 1.13666</strain>
    </source>
</reference>
<protein>
    <submittedName>
        <fullName evidence="3">Molybdopterin-dependent oxidoreductase</fullName>
    </submittedName>
</protein>
<evidence type="ECO:0000256" key="1">
    <source>
        <dbReference type="SAM" id="SignalP"/>
    </source>
</evidence>
<dbReference type="InterPro" id="IPR036374">
    <property type="entry name" value="OxRdtase_Mopterin-bd_sf"/>
</dbReference>
<dbReference type="Gene3D" id="3.90.420.10">
    <property type="entry name" value="Oxidoreductase, molybdopterin-binding domain"/>
    <property type="match status" value="1"/>
</dbReference>
<dbReference type="RefSeq" id="WP_379729197.1">
    <property type="nucleotide sequence ID" value="NZ_JBHSZP010000002.1"/>
</dbReference>